<evidence type="ECO:0000313" key="2">
    <source>
        <dbReference type="EMBL" id="MCW3474879.1"/>
    </source>
</evidence>
<dbReference type="AlphaFoldDB" id="A0AA41YKC4"/>
<dbReference type="RefSeq" id="WP_264713533.1">
    <property type="nucleotide sequence ID" value="NZ_JAPDNT010000005.1"/>
</dbReference>
<keyword evidence="3" id="KW-1185">Reference proteome</keyword>
<feature type="transmembrane region" description="Helical" evidence="1">
    <location>
        <begin position="64"/>
        <end position="85"/>
    </location>
</feature>
<name>A0AA41YKC4_9PROT</name>
<protein>
    <submittedName>
        <fullName evidence="2">Uncharacterized protein</fullName>
    </submittedName>
</protein>
<evidence type="ECO:0000256" key="1">
    <source>
        <dbReference type="SAM" id="Phobius"/>
    </source>
</evidence>
<keyword evidence="1" id="KW-0472">Membrane</keyword>
<dbReference type="Proteomes" id="UP001165679">
    <property type="component" value="Unassembled WGS sequence"/>
</dbReference>
<evidence type="ECO:0000313" key="3">
    <source>
        <dbReference type="Proteomes" id="UP001165679"/>
    </source>
</evidence>
<accession>A0AA41YKC4</accession>
<dbReference type="EMBL" id="JAPDNT010000005">
    <property type="protein sequence ID" value="MCW3474879.1"/>
    <property type="molecule type" value="Genomic_DNA"/>
</dbReference>
<sequence>MKQLLLTSLGALIRIAGIEHTKRTVHRYAMTVVFGACAALTGIATVNCLLVALWMFALPRVGPVGAPLVVAGPFLLATAGLLLAARQAAKAGRPPGTALVLAPRPALRGGPLSGAGMRGLATAAIAGFIVGLVRGPQ</sequence>
<reference evidence="2" key="1">
    <citation type="submission" date="2022-09" db="EMBL/GenBank/DDBJ databases">
        <title>Rhodovastum sp. nov. RN2-1 isolated from soil in Seongnam, South Korea.</title>
        <authorList>
            <person name="Le N.T."/>
        </authorList>
    </citation>
    <scope>NUCLEOTIDE SEQUENCE</scope>
    <source>
        <strain evidence="2">RN2-1</strain>
    </source>
</reference>
<feature type="transmembrane region" description="Helical" evidence="1">
    <location>
        <begin position="33"/>
        <end position="57"/>
    </location>
</feature>
<keyword evidence="1" id="KW-1133">Transmembrane helix</keyword>
<comment type="caution">
    <text evidence="2">The sequence shown here is derived from an EMBL/GenBank/DDBJ whole genome shotgun (WGS) entry which is preliminary data.</text>
</comment>
<reference evidence="2" key="2">
    <citation type="submission" date="2022-10" db="EMBL/GenBank/DDBJ databases">
        <authorList>
            <person name="Trinh H.N."/>
        </authorList>
    </citation>
    <scope>NUCLEOTIDE SEQUENCE</scope>
    <source>
        <strain evidence="2">RN2-1</strain>
    </source>
</reference>
<organism evidence="2 3">
    <name type="scientific">Limobrevibacterium gyesilva</name>
    <dbReference type="NCBI Taxonomy" id="2991712"/>
    <lineage>
        <taxon>Bacteria</taxon>
        <taxon>Pseudomonadati</taxon>
        <taxon>Pseudomonadota</taxon>
        <taxon>Alphaproteobacteria</taxon>
        <taxon>Acetobacterales</taxon>
        <taxon>Acetobacteraceae</taxon>
        <taxon>Limobrevibacterium</taxon>
    </lineage>
</organism>
<proteinExistence type="predicted"/>
<gene>
    <name evidence="2" type="ORF">OL599_09820</name>
</gene>
<keyword evidence="1" id="KW-0812">Transmembrane</keyword>